<comment type="similarity">
    <text evidence="1">Belongs to the sigma-70 factor family. ECF subfamily.</text>
</comment>
<dbReference type="SUPFAM" id="SSF88659">
    <property type="entry name" value="Sigma3 and sigma4 domains of RNA polymerase sigma factors"/>
    <property type="match status" value="1"/>
</dbReference>
<protein>
    <submittedName>
        <fullName evidence="7">Sigma-70 family RNA polymerase sigma factor</fullName>
    </submittedName>
</protein>
<dbReference type="GO" id="GO:0003677">
    <property type="term" value="F:DNA binding"/>
    <property type="evidence" value="ECO:0007669"/>
    <property type="project" value="UniProtKB-KW"/>
</dbReference>
<dbReference type="GO" id="GO:0016987">
    <property type="term" value="F:sigma factor activity"/>
    <property type="evidence" value="ECO:0007669"/>
    <property type="project" value="UniProtKB-KW"/>
</dbReference>
<dbReference type="Pfam" id="PF04542">
    <property type="entry name" value="Sigma70_r2"/>
    <property type="match status" value="1"/>
</dbReference>
<evidence type="ECO:0000313" key="7">
    <source>
        <dbReference type="EMBL" id="RYC71813.1"/>
    </source>
</evidence>
<reference evidence="7 8" key="1">
    <citation type="submission" date="2019-01" db="EMBL/GenBank/DDBJ databases">
        <title>Spirosoma flava sp. nov., a propanil-degrading bacterium isolated from herbicide-contaminated soil.</title>
        <authorList>
            <person name="Zhang L."/>
            <person name="Jiang J.-D."/>
        </authorList>
    </citation>
    <scope>NUCLEOTIDE SEQUENCE [LARGE SCALE GENOMIC DNA]</scope>
    <source>
        <strain evidence="7 8">TY50</strain>
    </source>
</reference>
<keyword evidence="5" id="KW-0804">Transcription</keyword>
<dbReference type="Proteomes" id="UP000290407">
    <property type="component" value="Unassembled WGS sequence"/>
</dbReference>
<dbReference type="InterPro" id="IPR013325">
    <property type="entry name" value="RNA_pol_sigma_r2"/>
</dbReference>
<evidence type="ECO:0000313" key="8">
    <source>
        <dbReference type="Proteomes" id="UP000290407"/>
    </source>
</evidence>
<evidence type="ECO:0000256" key="1">
    <source>
        <dbReference type="ARBA" id="ARBA00010641"/>
    </source>
</evidence>
<evidence type="ECO:0000259" key="6">
    <source>
        <dbReference type="Pfam" id="PF04542"/>
    </source>
</evidence>
<dbReference type="NCBIfam" id="TIGR02937">
    <property type="entry name" value="sigma70-ECF"/>
    <property type="match status" value="1"/>
</dbReference>
<dbReference type="InterPro" id="IPR013324">
    <property type="entry name" value="RNA_pol_sigma_r3/r4-like"/>
</dbReference>
<dbReference type="Gene3D" id="1.10.10.10">
    <property type="entry name" value="Winged helix-like DNA-binding domain superfamily/Winged helix DNA-binding domain"/>
    <property type="match status" value="1"/>
</dbReference>
<keyword evidence="8" id="KW-1185">Reference proteome</keyword>
<gene>
    <name evidence="7" type="ORF">EQG79_06705</name>
</gene>
<dbReference type="InterPro" id="IPR014284">
    <property type="entry name" value="RNA_pol_sigma-70_dom"/>
</dbReference>
<accession>A0A4Q2UPZ5</accession>
<dbReference type="Gene3D" id="1.10.1740.10">
    <property type="match status" value="1"/>
</dbReference>
<evidence type="ECO:0000256" key="3">
    <source>
        <dbReference type="ARBA" id="ARBA00023082"/>
    </source>
</evidence>
<dbReference type="InterPro" id="IPR039425">
    <property type="entry name" value="RNA_pol_sigma-70-like"/>
</dbReference>
<dbReference type="EMBL" id="SBLB01000001">
    <property type="protein sequence ID" value="RYC71813.1"/>
    <property type="molecule type" value="Genomic_DNA"/>
</dbReference>
<comment type="caution">
    <text evidence="7">The sequence shown here is derived from an EMBL/GenBank/DDBJ whole genome shotgun (WGS) entry which is preliminary data.</text>
</comment>
<keyword evidence="4" id="KW-0238">DNA-binding</keyword>
<dbReference type="SUPFAM" id="SSF88946">
    <property type="entry name" value="Sigma2 domain of RNA polymerase sigma factors"/>
    <property type="match status" value="1"/>
</dbReference>
<dbReference type="GO" id="GO:0006352">
    <property type="term" value="P:DNA-templated transcription initiation"/>
    <property type="evidence" value="ECO:0007669"/>
    <property type="project" value="InterPro"/>
</dbReference>
<dbReference type="RefSeq" id="WP_129600823.1">
    <property type="nucleotide sequence ID" value="NZ_SBLB01000001.1"/>
</dbReference>
<dbReference type="InterPro" id="IPR007627">
    <property type="entry name" value="RNA_pol_sigma70_r2"/>
</dbReference>
<keyword evidence="2" id="KW-0805">Transcription regulation</keyword>
<name>A0A4Q2UPZ5_9BACT</name>
<proteinExistence type="inferred from homology"/>
<dbReference type="PANTHER" id="PTHR43133:SF8">
    <property type="entry name" value="RNA POLYMERASE SIGMA FACTOR HI_1459-RELATED"/>
    <property type="match status" value="1"/>
</dbReference>
<dbReference type="InterPro" id="IPR036388">
    <property type="entry name" value="WH-like_DNA-bd_sf"/>
</dbReference>
<dbReference type="AlphaFoldDB" id="A0A4Q2UPZ5"/>
<keyword evidence="3" id="KW-0731">Sigma factor</keyword>
<evidence type="ECO:0000256" key="5">
    <source>
        <dbReference type="ARBA" id="ARBA00023163"/>
    </source>
</evidence>
<evidence type="ECO:0000256" key="4">
    <source>
        <dbReference type="ARBA" id="ARBA00023125"/>
    </source>
</evidence>
<dbReference type="PANTHER" id="PTHR43133">
    <property type="entry name" value="RNA POLYMERASE ECF-TYPE SIGMA FACTO"/>
    <property type="match status" value="1"/>
</dbReference>
<sequence>MKNVSDQELVDLYLQTGHNLYFAEIYTRHYQRVYHRCLMYTESHADAQDFAQEIFMRLSRKLNGYKGEALLSTWLHTMTVNYCIDQLRRKQRIRQHIHNYARECAEPDDFSGDTEDRRVLLANRVLAQLNQRQRDLLLIKYEQGNKLKEMALDRDTTASAVKMRVKRARDRARILYDQIVEKEGRR</sequence>
<feature type="domain" description="RNA polymerase sigma-70 region 2" evidence="6">
    <location>
        <begin position="25"/>
        <end position="92"/>
    </location>
</feature>
<evidence type="ECO:0000256" key="2">
    <source>
        <dbReference type="ARBA" id="ARBA00023015"/>
    </source>
</evidence>
<organism evidence="7 8">
    <name type="scientific">Spirosoma sordidisoli</name>
    <dbReference type="NCBI Taxonomy" id="2502893"/>
    <lineage>
        <taxon>Bacteria</taxon>
        <taxon>Pseudomonadati</taxon>
        <taxon>Bacteroidota</taxon>
        <taxon>Cytophagia</taxon>
        <taxon>Cytophagales</taxon>
        <taxon>Cytophagaceae</taxon>
        <taxon>Spirosoma</taxon>
    </lineage>
</organism>